<accession>A0ACC5XGD2</accession>
<feature type="non-terminal residue" evidence="1">
    <location>
        <position position="103"/>
    </location>
</feature>
<sequence length="103" mass="11878">VYNLDEHRSCIRWRPSRKNVKAKITIDSIHKVCEGKNTEVFQHFSGSHFDPNCCLSIYHGIHMDSLDLVTTNAEEARTWITGLKYLMAGISNENSLTKRLRTQ</sequence>
<dbReference type="EMBL" id="CM040473">
    <property type="protein sequence ID" value="MCI4390166.1"/>
    <property type="molecule type" value="Genomic_DNA"/>
</dbReference>
<protein>
    <submittedName>
        <fullName evidence="1">Uncharacterized protein</fullName>
    </submittedName>
</protein>
<proteinExistence type="predicted"/>
<gene>
    <name evidence="1" type="ORF">PGIGA_G00119480</name>
</gene>
<evidence type="ECO:0000313" key="2">
    <source>
        <dbReference type="Proteomes" id="UP000829447"/>
    </source>
</evidence>
<keyword evidence="2" id="KW-1185">Reference proteome</keyword>
<reference evidence="1 2" key="1">
    <citation type="journal article" date="2022" name="bioRxiv">
        <title>An ancient truncated duplication of the anti-Mullerian hormone receptor type 2 gene is a potential conserved master sex determinant in the Pangasiidae catfish family.</title>
        <authorList>
            <person name="Wen M."/>
            <person name="Pan Q."/>
            <person name="Jouanno E."/>
            <person name="Montfort J."/>
            <person name="Zahm M."/>
            <person name="Cabau C."/>
            <person name="Klopp C."/>
            <person name="Iampietro C."/>
            <person name="Roques C."/>
            <person name="Bouchez O."/>
            <person name="Castinel A."/>
            <person name="Donnadieu C."/>
            <person name="Parrinello H."/>
            <person name="Poncet C."/>
            <person name="Belmonte E."/>
            <person name="Gautier V."/>
            <person name="Avarre J.-C."/>
            <person name="Dugue R."/>
            <person name="Gustiano R."/>
            <person name="Ha T.T.T."/>
            <person name="Campet M."/>
            <person name="Sriphairoj K."/>
            <person name="Ribolli J."/>
            <person name="de Almeida F.L."/>
            <person name="Desvignes T."/>
            <person name="Postlethwait J.H."/>
            <person name="Bucao C.F."/>
            <person name="Robinson-Rechavi M."/>
            <person name="Bobe J."/>
            <person name="Herpin A."/>
            <person name="Guiguen Y."/>
        </authorList>
    </citation>
    <scope>NUCLEOTIDE SEQUENCE [LARGE SCALE GENOMIC DNA]</scope>
    <source>
        <strain evidence="1">YG-Dec2019</strain>
    </source>
</reference>
<feature type="non-terminal residue" evidence="1">
    <location>
        <position position="1"/>
    </location>
</feature>
<name>A0ACC5XGD2_PANGG</name>
<evidence type="ECO:0000313" key="1">
    <source>
        <dbReference type="EMBL" id="MCI4390166.1"/>
    </source>
</evidence>
<comment type="caution">
    <text evidence="1">The sequence shown here is derived from an EMBL/GenBank/DDBJ whole genome shotgun (WGS) entry which is preliminary data.</text>
</comment>
<organism evidence="1 2">
    <name type="scientific">Pangasianodon gigas</name>
    <name type="common">Mekong giant catfish</name>
    <name type="synonym">Pangasius gigas</name>
    <dbReference type="NCBI Taxonomy" id="30993"/>
    <lineage>
        <taxon>Eukaryota</taxon>
        <taxon>Metazoa</taxon>
        <taxon>Chordata</taxon>
        <taxon>Craniata</taxon>
        <taxon>Vertebrata</taxon>
        <taxon>Euteleostomi</taxon>
        <taxon>Actinopterygii</taxon>
        <taxon>Neopterygii</taxon>
        <taxon>Teleostei</taxon>
        <taxon>Ostariophysi</taxon>
        <taxon>Siluriformes</taxon>
        <taxon>Pangasiidae</taxon>
        <taxon>Pangasianodon</taxon>
    </lineage>
</organism>
<dbReference type="Proteomes" id="UP000829447">
    <property type="component" value="Linkage Group LG20"/>
</dbReference>